<feature type="domain" description="AB hydrolase-1" evidence="2">
    <location>
        <begin position="322"/>
        <end position="567"/>
    </location>
</feature>
<dbReference type="GO" id="GO:0016787">
    <property type="term" value="F:hydrolase activity"/>
    <property type="evidence" value="ECO:0007669"/>
    <property type="project" value="UniProtKB-KW"/>
</dbReference>
<proteinExistence type="predicted"/>
<keyword evidence="3" id="KW-0378">Hydrolase</keyword>
<feature type="domain" description="Serine aminopeptidase S33" evidence="1">
    <location>
        <begin position="60"/>
        <end position="169"/>
    </location>
</feature>
<dbReference type="PANTHER" id="PTHR42886:SF29">
    <property type="entry name" value="PUMMELIG, ISOFORM A"/>
    <property type="match status" value="1"/>
</dbReference>
<organism evidence="3 4">
    <name type="scientific">Stappia albiluteola</name>
    <dbReference type="NCBI Taxonomy" id="2758565"/>
    <lineage>
        <taxon>Bacteria</taxon>
        <taxon>Pseudomonadati</taxon>
        <taxon>Pseudomonadota</taxon>
        <taxon>Alphaproteobacteria</taxon>
        <taxon>Hyphomicrobiales</taxon>
        <taxon>Stappiaceae</taxon>
        <taxon>Stappia</taxon>
    </lineage>
</organism>
<dbReference type="AlphaFoldDB" id="A0A839A9A7"/>
<reference evidence="3 4" key="1">
    <citation type="submission" date="2020-07" db="EMBL/GenBank/DDBJ databases">
        <title>Stappia sp., F7233, whole genome shotgun sequencing project.</title>
        <authorList>
            <person name="Jiang S."/>
            <person name="Liu Z.W."/>
            <person name="Du Z.J."/>
        </authorList>
    </citation>
    <scope>NUCLEOTIDE SEQUENCE [LARGE SCALE GENOMIC DNA]</scope>
    <source>
        <strain evidence="3 4">F7233</strain>
    </source>
</reference>
<dbReference type="Proteomes" id="UP000541109">
    <property type="component" value="Unassembled WGS sequence"/>
</dbReference>
<dbReference type="InterPro" id="IPR022742">
    <property type="entry name" value="Hydrolase_4"/>
</dbReference>
<dbReference type="PANTHER" id="PTHR42886">
    <property type="entry name" value="RE40534P-RELATED"/>
    <property type="match status" value="1"/>
</dbReference>
<dbReference type="SUPFAM" id="SSF53474">
    <property type="entry name" value="alpha/beta-Hydrolases"/>
    <property type="match status" value="2"/>
</dbReference>
<dbReference type="InterPro" id="IPR029058">
    <property type="entry name" value="AB_hydrolase_fold"/>
</dbReference>
<dbReference type="Gene3D" id="3.40.50.1820">
    <property type="entry name" value="alpha/beta hydrolase"/>
    <property type="match status" value="2"/>
</dbReference>
<evidence type="ECO:0000259" key="2">
    <source>
        <dbReference type="Pfam" id="PF12697"/>
    </source>
</evidence>
<accession>A0A839A9A7</accession>
<keyword evidence="4" id="KW-1185">Reference proteome</keyword>
<dbReference type="Pfam" id="PF12697">
    <property type="entry name" value="Abhydrolase_6"/>
    <property type="match status" value="1"/>
</dbReference>
<evidence type="ECO:0000313" key="3">
    <source>
        <dbReference type="EMBL" id="MBA5775931.1"/>
    </source>
</evidence>
<protein>
    <submittedName>
        <fullName evidence="3">Alpha/beta hydrolase</fullName>
    </submittedName>
</protein>
<gene>
    <name evidence="3" type="ORF">H2509_02185</name>
</gene>
<dbReference type="EMBL" id="JACFXV010000031">
    <property type="protein sequence ID" value="MBA5775931.1"/>
    <property type="molecule type" value="Genomic_DNA"/>
</dbReference>
<dbReference type="Pfam" id="PF12146">
    <property type="entry name" value="Hydrolase_4"/>
    <property type="match status" value="1"/>
</dbReference>
<name>A0A839A9A7_9HYPH</name>
<dbReference type="InterPro" id="IPR000073">
    <property type="entry name" value="AB_hydrolase_1"/>
</dbReference>
<dbReference type="RefSeq" id="WP_182161831.1">
    <property type="nucleotide sequence ID" value="NZ_JACFXV010000031.1"/>
</dbReference>
<comment type="caution">
    <text evidence="3">The sequence shown here is derived from an EMBL/GenBank/DDBJ whole genome shotgun (WGS) entry which is preliminary data.</text>
</comment>
<sequence length="605" mass="64725">MAGDGCELAVLDNPSARGSAAAGAPCYVDGMAAMLHGATGKTGVLFLSPWGFEELCARKAYRLMAERIAGNGYPALRFDYPGTGDSAPLPNDTGGWTGGARKMLTHFKKTRGLDRVVLVGQGLGGLVAARLAASEPDIAGLALLAPVSAGKGYLRALAAWTAFTQPTFKVAPDEAGDGSLTSAGFVLSPETISEIRSLDIKRAALPENLPVLLVKRFEHPADDAVEEHLVECGTAVRSAVFAGYDAYTSDPTLSEVPSDAIATLANWISDTFEPGKASAAIEPAPARLDLGGCVEEACRFGEDGRLFGILTRPMPGPAKAGVVLLNSGYDHHIGWAGAHVEMARKLAGEGFATLRIDASGIGESPLMPGQGAQILYSDAQIADVREAVALLKAHGIGKVVVSGRCSGAYLALISSVALEDVDGMVMVNSRRFAWNPRQDVDIEIRKPVQPLKSYQRKLRDPRVLKRALSSPKAFRESFAKLVKGVARPFFRAMAPLLGPLSMHNRLDRQVQRRMASLRRRDVPTLIVYSENDPGLEELASYFGADYRRMEIYRNARLVFVPDADHNLTPKAARQLLLRETSALLRQLAGSAGNLDERTDAIEAAQ</sequence>
<evidence type="ECO:0000259" key="1">
    <source>
        <dbReference type="Pfam" id="PF12146"/>
    </source>
</evidence>
<evidence type="ECO:0000313" key="4">
    <source>
        <dbReference type="Proteomes" id="UP000541109"/>
    </source>
</evidence>